<dbReference type="AlphaFoldDB" id="E1ICW8"/>
<accession>E1ICW8</accession>
<organism evidence="1 2">
    <name type="scientific">Oscillochloris trichoides DG-6</name>
    <dbReference type="NCBI Taxonomy" id="765420"/>
    <lineage>
        <taxon>Bacteria</taxon>
        <taxon>Bacillati</taxon>
        <taxon>Chloroflexota</taxon>
        <taxon>Chloroflexia</taxon>
        <taxon>Chloroflexales</taxon>
        <taxon>Chloroflexineae</taxon>
        <taxon>Oscillochloridaceae</taxon>
        <taxon>Oscillochloris</taxon>
    </lineage>
</organism>
<name>E1ICW8_9CHLR</name>
<dbReference type="Proteomes" id="UP000054010">
    <property type="component" value="Unassembled WGS sequence"/>
</dbReference>
<evidence type="ECO:0000313" key="1">
    <source>
        <dbReference type="EMBL" id="EFO80938.1"/>
    </source>
</evidence>
<sequence>MRKPTTFRLKESTYTLLDTLAQQEDLSRTAMLELLVKEEAKRRHLAIPLTPSQRAALDADDQVAAALARLDTEESYVHADPDGGPGVIPFVPDAAARPVDSQRLAELEG</sequence>
<gene>
    <name evidence="1" type="ORF">OSCT_1169</name>
</gene>
<keyword evidence="2" id="KW-1185">Reference proteome</keyword>
<reference evidence="1 2" key="1">
    <citation type="journal article" date="2011" name="J. Bacteriol.">
        <title>Draft genome sequence of the anoxygenic filamentous phototrophic bacterium Oscillochloris trichoides subsp. DG-6.</title>
        <authorList>
            <person name="Kuznetsov B.B."/>
            <person name="Ivanovsky R.N."/>
            <person name="Keppen O.I."/>
            <person name="Sukhacheva M.V."/>
            <person name="Bumazhkin B.K."/>
            <person name="Patutina E.O."/>
            <person name="Beletsky A.V."/>
            <person name="Mardanov A.V."/>
            <person name="Baslerov R.V."/>
            <person name="Panteleeva A.N."/>
            <person name="Kolganova T.V."/>
            <person name="Ravin N.V."/>
            <person name="Skryabin K.G."/>
        </authorList>
    </citation>
    <scope>NUCLEOTIDE SEQUENCE [LARGE SCALE GENOMIC DNA]</scope>
    <source>
        <strain evidence="1 2">DG-6</strain>
    </source>
</reference>
<dbReference type="EMBL" id="ADVR01000033">
    <property type="protein sequence ID" value="EFO80938.1"/>
    <property type="molecule type" value="Genomic_DNA"/>
</dbReference>
<dbReference type="HOGENOM" id="CLU_2181229_0_0_0"/>
<comment type="caution">
    <text evidence="1">The sequence shown here is derived from an EMBL/GenBank/DDBJ whole genome shotgun (WGS) entry which is preliminary data.</text>
</comment>
<proteinExistence type="predicted"/>
<evidence type="ECO:0000313" key="2">
    <source>
        <dbReference type="Proteomes" id="UP000054010"/>
    </source>
</evidence>
<dbReference type="OrthoDB" id="9848404at2"/>
<protein>
    <submittedName>
        <fullName evidence="1">Uncharacterized protein</fullName>
    </submittedName>
</protein>